<evidence type="ECO:0000256" key="4">
    <source>
        <dbReference type="ARBA" id="ARBA00023163"/>
    </source>
</evidence>
<dbReference type="SUPFAM" id="SSF101936">
    <property type="entry name" value="DNA-binding pseudobarrel domain"/>
    <property type="match status" value="1"/>
</dbReference>
<dbReference type="GO" id="GO:0003677">
    <property type="term" value="F:DNA binding"/>
    <property type="evidence" value="ECO:0007669"/>
    <property type="project" value="UniProtKB-KW"/>
</dbReference>
<evidence type="ECO:0000256" key="5">
    <source>
        <dbReference type="ARBA" id="ARBA00023242"/>
    </source>
</evidence>
<protein>
    <recommendedName>
        <fullName evidence="8">TF-B3 domain-containing protein</fullName>
    </recommendedName>
</protein>
<sequence>MGYFDKVGRLYDDASVCTPSGNPVRQPYHRISIRGEAWCDFVFDNHLQPGDELRFTVTNEPNEEAIFVFTVNCFRD</sequence>
<gene>
    <name evidence="6" type="ORF">L484_018132</name>
</gene>
<keyword evidence="3" id="KW-0238">DNA-binding</keyword>
<name>W9QVC3_9ROSA</name>
<dbReference type="GO" id="GO:0005634">
    <property type="term" value="C:nucleus"/>
    <property type="evidence" value="ECO:0007669"/>
    <property type="project" value="UniProtKB-SubCell"/>
</dbReference>
<evidence type="ECO:0000256" key="1">
    <source>
        <dbReference type="ARBA" id="ARBA00004123"/>
    </source>
</evidence>
<proteinExistence type="predicted"/>
<keyword evidence="7" id="KW-1185">Reference proteome</keyword>
<comment type="subcellular location">
    <subcellularLocation>
        <location evidence="1">Nucleus</location>
    </subcellularLocation>
</comment>
<dbReference type="Proteomes" id="UP000030645">
    <property type="component" value="Unassembled WGS sequence"/>
</dbReference>
<dbReference type="AlphaFoldDB" id="W9QVC3"/>
<keyword evidence="4" id="KW-0804">Transcription</keyword>
<organism evidence="6 7">
    <name type="scientific">Morus notabilis</name>
    <dbReference type="NCBI Taxonomy" id="981085"/>
    <lineage>
        <taxon>Eukaryota</taxon>
        <taxon>Viridiplantae</taxon>
        <taxon>Streptophyta</taxon>
        <taxon>Embryophyta</taxon>
        <taxon>Tracheophyta</taxon>
        <taxon>Spermatophyta</taxon>
        <taxon>Magnoliopsida</taxon>
        <taxon>eudicotyledons</taxon>
        <taxon>Gunneridae</taxon>
        <taxon>Pentapetalae</taxon>
        <taxon>rosids</taxon>
        <taxon>fabids</taxon>
        <taxon>Rosales</taxon>
        <taxon>Moraceae</taxon>
        <taxon>Moreae</taxon>
        <taxon>Morus</taxon>
    </lineage>
</organism>
<keyword evidence="2" id="KW-0805">Transcription regulation</keyword>
<reference evidence="7" key="1">
    <citation type="submission" date="2013-01" db="EMBL/GenBank/DDBJ databases">
        <title>Draft Genome Sequence of a Mulberry Tree, Morus notabilis C.K. Schneid.</title>
        <authorList>
            <person name="He N."/>
            <person name="Zhao S."/>
        </authorList>
    </citation>
    <scope>NUCLEOTIDE SEQUENCE</scope>
</reference>
<keyword evidence="5" id="KW-0539">Nucleus</keyword>
<evidence type="ECO:0000256" key="2">
    <source>
        <dbReference type="ARBA" id="ARBA00023015"/>
    </source>
</evidence>
<evidence type="ECO:0000256" key="3">
    <source>
        <dbReference type="ARBA" id="ARBA00023125"/>
    </source>
</evidence>
<evidence type="ECO:0000313" key="6">
    <source>
        <dbReference type="EMBL" id="EXB55205.1"/>
    </source>
</evidence>
<accession>W9QVC3</accession>
<evidence type="ECO:0008006" key="8">
    <source>
        <dbReference type="Google" id="ProtNLM"/>
    </source>
</evidence>
<dbReference type="InterPro" id="IPR015300">
    <property type="entry name" value="DNA-bd_pseudobarrel_sf"/>
</dbReference>
<dbReference type="EMBL" id="KE344222">
    <property type="protein sequence ID" value="EXB55205.1"/>
    <property type="molecule type" value="Genomic_DNA"/>
</dbReference>
<evidence type="ECO:0000313" key="7">
    <source>
        <dbReference type="Proteomes" id="UP000030645"/>
    </source>
</evidence>